<proteinExistence type="predicted"/>
<gene>
    <name evidence="3" type="ORF">PD5205_01724</name>
    <name evidence="2" type="ORF">PD885_01741</name>
</gene>
<reference evidence="3 5" key="2">
    <citation type="submission" date="2017-05" db="EMBL/GenBank/DDBJ databases">
        <authorList>
            <person name="Song R."/>
            <person name="Chenine A.L."/>
            <person name="Ruprecht R.M."/>
        </authorList>
    </citation>
    <scope>NUCLEOTIDE SEQUENCE [LARGE SCALE GENOMIC DNA]</scope>
    <source>
        <strain evidence="3">PD5205</strain>
    </source>
</reference>
<evidence type="ECO:0000313" key="2">
    <source>
        <dbReference type="EMBL" id="SMQ98985.1"/>
    </source>
</evidence>
<feature type="chain" id="PRO_5030038144" description="Secreted protein" evidence="1">
    <location>
        <begin position="25"/>
        <end position="113"/>
    </location>
</feature>
<reference evidence="2 4" key="1">
    <citation type="submission" date="2017-05" db="EMBL/GenBank/DDBJ databases">
        <authorList>
            <person name="Blom J."/>
        </authorList>
    </citation>
    <scope>NUCLEOTIDE SEQUENCE [LARGE SCALE GENOMIC DNA]</scope>
    <source>
        <strain evidence="2">PD885</strain>
    </source>
</reference>
<dbReference type="OrthoDB" id="6008185at2"/>
<accession>A0A1Y6H648</accession>
<feature type="signal peptide" evidence="1">
    <location>
        <begin position="1"/>
        <end position="24"/>
    </location>
</feature>
<evidence type="ECO:0000313" key="4">
    <source>
        <dbReference type="Proteomes" id="UP000195877"/>
    </source>
</evidence>
<evidence type="ECO:0000313" key="5">
    <source>
        <dbReference type="Proteomes" id="UP000195953"/>
    </source>
</evidence>
<dbReference type="AlphaFoldDB" id="A0A1Y6H648"/>
<organism evidence="3 5">
    <name type="scientific">Xanthomonas fragariae</name>
    <dbReference type="NCBI Taxonomy" id="48664"/>
    <lineage>
        <taxon>Bacteria</taxon>
        <taxon>Pseudomonadati</taxon>
        <taxon>Pseudomonadota</taxon>
        <taxon>Gammaproteobacteria</taxon>
        <taxon>Lysobacterales</taxon>
        <taxon>Lysobacteraceae</taxon>
        <taxon>Xanthomonas</taxon>
    </lineage>
</organism>
<dbReference type="EMBL" id="LT853882">
    <property type="protein sequence ID" value="SMQ98985.1"/>
    <property type="molecule type" value="Genomic_DNA"/>
</dbReference>
<evidence type="ECO:0008006" key="6">
    <source>
        <dbReference type="Google" id="ProtNLM"/>
    </source>
</evidence>
<dbReference type="Proteomes" id="UP000195877">
    <property type="component" value="Chromosome 1"/>
</dbReference>
<evidence type="ECO:0000313" key="3">
    <source>
        <dbReference type="EMBL" id="SMR03027.1"/>
    </source>
</evidence>
<dbReference type="GeneID" id="61894132"/>
<keyword evidence="1" id="KW-0732">Signal</keyword>
<dbReference type="EMBL" id="LT853885">
    <property type="protein sequence ID" value="SMR03027.1"/>
    <property type="molecule type" value="Genomic_DNA"/>
</dbReference>
<keyword evidence="4" id="KW-1185">Reference proteome</keyword>
<protein>
    <recommendedName>
        <fullName evidence="6">Secreted protein</fullName>
    </recommendedName>
</protein>
<dbReference type="KEGG" id="xfr:BER92_08275"/>
<sequence length="113" mass="12619">MLLRLFHSLLVCLFALTAWSAANAHTRIHDAFVGEGMAVMVDAGEQRDAADNLQDDADAQTEVDTHPADDIPLLSQAWLMFAWYSPCWYAHYAPASQKRDLIPQLRPPNALRA</sequence>
<dbReference type="RefSeq" id="WP_002804438.1">
    <property type="nucleotide sequence ID" value="NZ_CP016830.1"/>
</dbReference>
<dbReference type="Proteomes" id="UP000195953">
    <property type="component" value="Chromosome 1"/>
</dbReference>
<name>A0A1Y6H648_9XANT</name>
<evidence type="ECO:0000256" key="1">
    <source>
        <dbReference type="SAM" id="SignalP"/>
    </source>
</evidence>